<comment type="similarity">
    <text evidence="1 2">Belongs to the BioY family.</text>
</comment>
<reference evidence="4 5" key="1">
    <citation type="submission" date="2024-03" db="EMBL/GenBank/DDBJ databases">
        <title>Human intestinal bacterial collection.</title>
        <authorList>
            <person name="Pauvert C."/>
            <person name="Hitch T.C.A."/>
            <person name="Clavel T."/>
        </authorList>
    </citation>
    <scope>NUCLEOTIDE SEQUENCE [LARGE SCALE GENOMIC DNA]</scope>
    <source>
        <strain evidence="4 5">CLA-JM-H11</strain>
    </source>
</reference>
<dbReference type="PIRSF" id="PIRSF016661">
    <property type="entry name" value="BioY"/>
    <property type="match status" value="1"/>
</dbReference>
<accession>A0ABV1GF61</accession>
<dbReference type="Proteomes" id="UP001477672">
    <property type="component" value="Unassembled WGS sequence"/>
</dbReference>
<dbReference type="Gene3D" id="1.10.1760.20">
    <property type="match status" value="1"/>
</dbReference>
<name>A0ABV1GF61_9FIRM</name>
<keyword evidence="2" id="KW-1003">Cell membrane</keyword>
<keyword evidence="2 3" id="KW-0472">Membrane</keyword>
<evidence type="ECO:0000256" key="3">
    <source>
        <dbReference type="SAM" id="Phobius"/>
    </source>
</evidence>
<evidence type="ECO:0000313" key="5">
    <source>
        <dbReference type="Proteomes" id="UP001477672"/>
    </source>
</evidence>
<keyword evidence="5" id="KW-1185">Reference proteome</keyword>
<feature type="transmembrane region" description="Helical" evidence="3">
    <location>
        <begin position="85"/>
        <end position="102"/>
    </location>
</feature>
<evidence type="ECO:0000256" key="1">
    <source>
        <dbReference type="ARBA" id="ARBA00010692"/>
    </source>
</evidence>
<sequence>MRKSQARNLVQAALLAAVTAVLSQIQLSIGPVPFNLAVLGAYLAGMLMTPGWAVISLTVYMAMGLVGVPVFAGMMAGPAALFGKTGGYVIGYIAIAGVTAAARRLDKPVVTALGMAVGLLLCYGFGTAWFMVVTGTTLVQSLAWCVTPFILPDICKAACAYVLGRLLQQRMAQAGLLQ</sequence>
<dbReference type="Pfam" id="PF02632">
    <property type="entry name" value="BioY"/>
    <property type="match status" value="1"/>
</dbReference>
<protein>
    <recommendedName>
        <fullName evidence="2">Biotin transporter</fullName>
    </recommendedName>
</protein>
<organism evidence="4 5">
    <name type="scientific">Ruthenibacterium intestinale</name>
    <dbReference type="NCBI Taxonomy" id="3133163"/>
    <lineage>
        <taxon>Bacteria</taxon>
        <taxon>Bacillati</taxon>
        <taxon>Bacillota</taxon>
        <taxon>Clostridia</taxon>
        <taxon>Eubacteriales</taxon>
        <taxon>Oscillospiraceae</taxon>
        <taxon>Ruthenibacterium</taxon>
    </lineage>
</organism>
<dbReference type="EMBL" id="JBBMFA010000090">
    <property type="protein sequence ID" value="MEQ2520479.1"/>
    <property type="molecule type" value="Genomic_DNA"/>
</dbReference>
<evidence type="ECO:0000256" key="2">
    <source>
        <dbReference type="PIRNR" id="PIRNR016661"/>
    </source>
</evidence>
<feature type="transmembrane region" description="Helical" evidence="3">
    <location>
        <begin position="59"/>
        <end position="79"/>
    </location>
</feature>
<keyword evidence="2" id="KW-0813">Transport</keyword>
<comment type="caution">
    <text evidence="4">The sequence shown here is derived from an EMBL/GenBank/DDBJ whole genome shotgun (WGS) entry which is preliminary data.</text>
</comment>
<feature type="transmembrane region" description="Helical" evidence="3">
    <location>
        <begin position="109"/>
        <end position="132"/>
    </location>
</feature>
<keyword evidence="3" id="KW-0812">Transmembrane</keyword>
<comment type="subcellular location">
    <subcellularLocation>
        <location evidence="2">Cell membrane</location>
        <topology evidence="2">Multi-pass membrane protein</topology>
    </subcellularLocation>
</comment>
<keyword evidence="3" id="KW-1133">Transmembrane helix</keyword>
<dbReference type="RefSeq" id="WP_349215979.1">
    <property type="nucleotide sequence ID" value="NZ_JBBMFA010000090.1"/>
</dbReference>
<dbReference type="InterPro" id="IPR003784">
    <property type="entry name" value="BioY"/>
</dbReference>
<dbReference type="PANTHER" id="PTHR34295">
    <property type="entry name" value="BIOTIN TRANSPORTER BIOY"/>
    <property type="match status" value="1"/>
</dbReference>
<gene>
    <name evidence="4" type="ORF">WMO24_08555</name>
</gene>
<dbReference type="PANTHER" id="PTHR34295:SF1">
    <property type="entry name" value="BIOTIN TRANSPORTER BIOY"/>
    <property type="match status" value="1"/>
</dbReference>
<proteinExistence type="inferred from homology"/>
<evidence type="ECO:0000313" key="4">
    <source>
        <dbReference type="EMBL" id="MEQ2520479.1"/>
    </source>
</evidence>